<keyword evidence="2" id="KW-1185">Reference proteome</keyword>
<gene>
    <name evidence="1" type="ORF">BD289DRAFT_123552</name>
</gene>
<proteinExistence type="predicted"/>
<evidence type="ECO:0000313" key="1">
    <source>
        <dbReference type="EMBL" id="PSR78420.1"/>
    </source>
</evidence>
<accession>A0A2T2ZWH6</accession>
<reference evidence="1 2" key="1">
    <citation type="journal article" date="2018" name="Mycol. Prog.">
        <title>Coniella lustricola, a new species from submerged detritus.</title>
        <authorList>
            <person name="Raudabaugh D.B."/>
            <person name="Iturriaga T."/>
            <person name="Carver A."/>
            <person name="Mondo S."/>
            <person name="Pangilinan J."/>
            <person name="Lipzen A."/>
            <person name="He G."/>
            <person name="Amirebrahimi M."/>
            <person name="Grigoriev I.V."/>
            <person name="Miller A.N."/>
        </authorList>
    </citation>
    <scope>NUCLEOTIDE SEQUENCE [LARGE SCALE GENOMIC DNA]</scope>
    <source>
        <strain evidence="1 2">B22-T-1</strain>
    </source>
</reference>
<protein>
    <submittedName>
        <fullName evidence="1">Uncharacterized protein</fullName>
    </submittedName>
</protein>
<dbReference type="Proteomes" id="UP000241462">
    <property type="component" value="Unassembled WGS sequence"/>
</dbReference>
<dbReference type="EMBL" id="KZ678608">
    <property type="protein sequence ID" value="PSR78420.1"/>
    <property type="molecule type" value="Genomic_DNA"/>
</dbReference>
<organism evidence="1 2">
    <name type="scientific">Coniella lustricola</name>
    <dbReference type="NCBI Taxonomy" id="2025994"/>
    <lineage>
        <taxon>Eukaryota</taxon>
        <taxon>Fungi</taxon>
        <taxon>Dikarya</taxon>
        <taxon>Ascomycota</taxon>
        <taxon>Pezizomycotina</taxon>
        <taxon>Sordariomycetes</taxon>
        <taxon>Sordariomycetidae</taxon>
        <taxon>Diaporthales</taxon>
        <taxon>Schizoparmaceae</taxon>
        <taxon>Coniella</taxon>
    </lineage>
</organism>
<name>A0A2T2ZWH6_9PEZI</name>
<dbReference type="InParanoid" id="A0A2T2ZWH6"/>
<sequence>MIGRASGATTDLPTTAALYCSLKGVQRALSRLGSPLLSVQDLIPAHTHLVSLPPQTNHFFFFFFFSARYFPRHISRPHWLGLSKSQSPCRGPCTSCLEEPCPVIQCQEPLHQGSMAKCWKWNCLCQCARNRPMSEALEGRKTKHSKYQSGFERWRTTNPRTDARMLVPAGRVGFALLSAVSRGEEGRQQIYTHSI</sequence>
<dbReference type="AlphaFoldDB" id="A0A2T2ZWH6"/>
<evidence type="ECO:0000313" key="2">
    <source>
        <dbReference type="Proteomes" id="UP000241462"/>
    </source>
</evidence>